<keyword evidence="2" id="KW-1185">Reference proteome</keyword>
<evidence type="ECO:0000313" key="1">
    <source>
        <dbReference type="EMBL" id="KAJ7613422.1"/>
    </source>
</evidence>
<comment type="caution">
    <text evidence="1">The sequence shown here is derived from an EMBL/GenBank/DDBJ whole genome shotgun (WGS) entry which is preliminary data.</text>
</comment>
<sequence>MGNHKQNSPSTTGEDVGQLGGTCPNLIAASSALGMKRAWLSDSRLQGARRSEARGVESNGQCHTYKNWSEATFPAPELNEAPRLLWEFASKAKARMTGGMRTVCTHHHINWTENQASLKISAHSRFERVVFCDQAAFQLDHKSGQRDLCKCIYQFPSVIQSKWRVTKDESTKVQLLGTPGIEPKACGLSPLDELQQQRPSTHNPHTGGKVRGVLKENHCGRCDGFTGRGAALRQAQFGIDLASKASTARHSSLWIWISAAIDSANSRQPRETLVLIMGVPSMAIGCVEWFPVESEQALRSFRFQATRVQHAVLPKCSQRNQFNPI</sequence>
<dbReference type="Proteomes" id="UP001221142">
    <property type="component" value="Unassembled WGS sequence"/>
</dbReference>
<accession>A0AAD7B7W7</accession>
<proteinExistence type="predicted"/>
<gene>
    <name evidence="1" type="ORF">FB45DRAFT_874380</name>
</gene>
<evidence type="ECO:0000313" key="2">
    <source>
        <dbReference type="Proteomes" id="UP001221142"/>
    </source>
</evidence>
<reference evidence="1" key="1">
    <citation type="submission" date="2023-03" db="EMBL/GenBank/DDBJ databases">
        <title>Massive genome expansion in bonnet fungi (Mycena s.s.) driven by repeated elements and novel gene families across ecological guilds.</title>
        <authorList>
            <consortium name="Lawrence Berkeley National Laboratory"/>
            <person name="Harder C.B."/>
            <person name="Miyauchi S."/>
            <person name="Viragh M."/>
            <person name="Kuo A."/>
            <person name="Thoen E."/>
            <person name="Andreopoulos B."/>
            <person name="Lu D."/>
            <person name="Skrede I."/>
            <person name="Drula E."/>
            <person name="Henrissat B."/>
            <person name="Morin E."/>
            <person name="Kohler A."/>
            <person name="Barry K."/>
            <person name="LaButti K."/>
            <person name="Morin E."/>
            <person name="Salamov A."/>
            <person name="Lipzen A."/>
            <person name="Mereny Z."/>
            <person name="Hegedus B."/>
            <person name="Baldrian P."/>
            <person name="Stursova M."/>
            <person name="Weitz H."/>
            <person name="Taylor A."/>
            <person name="Grigoriev I.V."/>
            <person name="Nagy L.G."/>
            <person name="Martin F."/>
            <person name="Kauserud H."/>
        </authorList>
    </citation>
    <scope>NUCLEOTIDE SEQUENCE</scope>
    <source>
        <strain evidence="1">9284</strain>
    </source>
</reference>
<dbReference type="AlphaFoldDB" id="A0AAD7B7W7"/>
<name>A0AAD7B7W7_9AGAR</name>
<dbReference type="EMBL" id="JARKIF010000028">
    <property type="protein sequence ID" value="KAJ7613422.1"/>
    <property type="molecule type" value="Genomic_DNA"/>
</dbReference>
<protein>
    <submittedName>
        <fullName evidence="1">Uncharacterized protein</fullName>
    </submittedName>
</protein>
<organism evidence="1 2">
    <name type="scientific">Roridomyces roridus</name>
    <dbReference type="NCBI Taxonomy" id="1738132"/>
    <lineage>
        <taxon>Eukaryota</taxon>
        <taxon>Fungi</taxon>
        <taxon>Dikarya</taxon>
        <taxon>Basidiomycota</taxon>
        <taxon>Agaricomycotina</taxon>
        <taxon>Agaricomycetes</taxon>
        <taxon>Agaricomycetidae</taxon>
        <taxon>Agaricales</taxon>
        <taxon>Marasmiineae</taxon>
        <taxon>Mycenaceae</taxon>
        <taxon>Roridomyces</taxon>
    </lineage>
</organism>